<dbReference type="InterPro" id="IPR051336">
    <property type="entry name" value="RhoGEF_Guanine_NuclExch_SF"/>
</dbReference>
<proteinExistence type="predicted"/>
<feature type="region of interest" description="Disordered" evidence="2">
    <location>
        <begin position="1359"/>
        <end position="1467"/>
    </location>
</feature>
<feature type="compositionally biased region" description="Basic and acidic residues" evidence="2">
    <location>
        <begin position="901"/>
        <end position="914"/>
    </location>
</feature>
<dbReference type="SUPFAM" id="SSF52087">
    <property type="entry name" value="CRAL/TRIO domain"/>
    <property type="match status" value="1"/>
</dbReference>
<evidence type="ECO:0000313" key="5">
    <source>
        <dbReference type="EMBL" id="KAL3103399.1"/>
    </source>
</evidence>
<dbReference type="InterPro" id="IPR035899">
    <property type="entry name" value="DBL_dom_sf"/>
</dbReference>
<dbReference type="InterPro" id="IPR011993">
    <property type="entry name" value="PH-like_dom_sf"/>
</dbReference>
<dbReference type="CDD" id="cd00160">
    <property type="entry name" value="RhoGEF"/>
    <property type="match status" value="1"/>
</dbReference>
<feature type="compositionally biased region" description="Basic and acidic residues" evidence="2">
    <location>
        <begin position="1434"/>
        <end position="1467"/>
    </location>
</feature>
<dbReference type="SMART" id="SM00325">
    <property type="entry name" value="RhoGEF"/>
    <property type="match status" value="1"/>
</dbReference>
<feature type="compositionally biased region" description="Polar residues" evidence="2">
    <location>
        <begin position="1372"/>
        <end position="1394"/>
    </location>
</feature>
<feature type="compositionally biased region" description="Basic and acidic residues" evidence="2">
    <location>
        <begin position="134"/>
        <end position="146"/>
    </location>
</feature>
<dbReference type="Gene3D" id="1.20.900.10">
    <property type="entry name" value="Dbl homology (DH) domain"/>
    <property type="match status" value="1"/>
</dbReference>
<dbReference type="Pfam" id="PF13716">
    <property type="entry name" value="CRAL_TRIO_2"/>
    <property type="match status" value="1"/>
</dbReference>
<protein>
    <recommendedName>
        <fullName evidence="7">DH domain-containing protein</fullName>
    </recommendedName>
</protein>
<organism evidence="5 6">
    <name type="scientific">Heterodera schachtii</name>
    <name type="common">Sugarbeet cyst nematode worm</name>
    <name type="synonym">Tylenchus schachtii</name>
    <dbReference type="NCBI Taxonomy" id="97005"/>
    <lineage>
        <taxon>Eukaryota</taxon>
        <taxon>Metazoa</taxon>
        <taxon>Ecdysozoa</taxon>
        <taxon>Nematoda</taxon>
        <taxon>Chromadorea</taxon>
        <taxon>Rhabditida</taxon>
        <taxon>Tylenchina</taxon>
        <taxon>Tylenchomorpha</taxon>
        <taxon>Tylenchoidea</taxon>
        <taxon>Heteroderidae</taxon>
        <taxon>Heteroderinae</taxon>
        <taxon>Heterodera</taxon>
    </lineage>
</organism>
<evidence type="ECO:0000313" key="6">
    <source>
        <dbReference type="Proteomes" id="UP001620645"/>
    </source>
</evidence>
<dbReference type="EMBL" id="JBICCN010000015">
    <property type="protein sequence ID" value="KAL3103399.1"/>
    <property type="molecule type" value="Genomic_DNA"/>
</dbReference>
<evidence type="ECO:0000259" key="3">
    <source>
        <dbReference type="PROSITE" id="PS50003"/>
    </source>
</evidence>
<gene>
    <name evidence="5" type="ORF">niasHS_002585</name>
</gene>
<dbReference type="GO" id="GO:0005085">
    <property type="term" value="F:guanyl-nucleotide exchange factor activity"/>
    <property type="evidence" value="ECO:0007669"/>
    <property type="project" value="UniProtKB-KW"/>
</dbReference>
<dbReference type="PANTHER" id="PTHR22826:SF211">
    <property type="entry name" value="LD43457P"/>
    <property type="match status" value="1"/>
</dbReference>
<evidence type="ECO:0000256" key="2">
    <source>
        <dbReference type="SAM" id="MobiDB-lite"/>
    </source>
</evidence>
<sequence>MCSSFSNPFFFHFPQSPASAGVTVSSDRTERLLAKNATPTVGTRAVEKAEEGEAADAFEGTKESVEEEEGEGRGGAGGRGRKGGVGEGRKGGVGEGRKGGVGEGRKGGVGGGRKGGGGERRKGGGVVDATSGEETAHKQQHTKFEGDQRMWPQQCCVVNPFRNEFENRLKQSPLLPMSVVHPENASCFSFGTESDQTADSSSADAKLLVDSGYRSTTSNSALEEELAVAERQRRTLRERRRADTKRTNHCKMPFAIPPTINYDNSSMPNLLHRTCSTAANGLSGLMTANWAGNGGTTARNEEGVKLPRRTKSAGKDRIPTANLYGIGWMVEAELSSSDDSPEGVEKGPVGIGDGGGGSVEVGDGRVSIQLLQRLLSSRFCFISGPKTDAGHPLMTFPDSRTSLSFEDYQLLVDYLVHLNRIESISPVVEQRCPTKNASLFHNNLLAAGGGRGGFVLVVDRRMDKWSSVRNLFTYLMCYFPETVCLVFLLKPEGVLQRAIEYAYRGLMESNDKFKVVTCQNCDELHEYVGPNSLTMDVGGTIKHDHLEWAAHRVDIERMKSSARIIAESLSEFGKCLRETELPNDVQTTERILKLQQQERDAIKEDFRISIRKGMALLRQVRHTEQSDRLSPSRLQNVTAIERMINQLQDTERSFDKFWQKHRQRLLGCLELRQFEDEFRKLQNHFAKHMLRLEEHRQLGDSEEIADGLAREHAEYGTEALDDVIRPCRTLRKRGIELSEKGDDLSELLNSTKGSDSVGPKCDELNRMAEVLGGAVERRGQMLEKSRKMHAQIAKANNWCRRGVELLSVAPLDLLSAGCSNNLAIYEHATARLEQFITEGDALKLEVLSTASSCFPFPSTASSPVDRPMLNSSAETCSLLTQVTERIDDIRRLSRARHEALKRLGEEKGRQREGARPVQVVSPEKTEKRDDEGKQQFTPHLHHRQLSLDAHPRPSQQCAASPSATALENAVLGPGCSSSPSSSKCLCSASTSELSHSHSAIAISGRGFCAVEFDEEAIPVKVAYVLEELLNTEKSYVCELDEIVTHYIRPFEVLDLSANSQIPPALCGQSDILFGNIRELLDFHRSLLLPALQRSSNSVHGISFVLNAQRHRLLSLYRAYCRNKPISEALRKENSIDQLKFFTECQRRAGHLLPLSAYLLKPIQRITKYQLLLKELIRHCSDADQSQSVQSALVAMMDVLAQIDADMEHLHILGYPSDLRLLGALRLRSECEVFTVKRAKSALGNGPSGGANSRRSGAKGGKQQKRHLFLFDGGVLFCKKRVQTVHISGEYYEHKLCIPMHSLAFSERLDEFFDIWDVNESVSYAVKTAEERGRVKWLQRLTKMTLLYEQKMAESAQEGIPMEPFPPWHSKNNDSSATNNKSSRPQSWTTTSSSEDGGAGTAPSAAGVLSDRSSTASSYSTTVEEKCAQSQGENSAEKNGGRDTQKKKRTEEKPTNSRGREAQQKDDG</sequence>
<feature type="domain" description="DH" evidence="4">
    <location>
        <begin position="1020"/>
        <end position="1205"/>
    </location>
</feature>
<evidence type="ECO:0000259" key="4">
    <source>
        <dbReference type="PROSITE" id="PS50010"/>
    </source>
</evidence>
<dbReference type="Gene3D" id="2.30.29.30">
    <property type="entry name" value="Pleckstrin-homology domain (PH domain)/Phosphotyrosine-binding domain (PTB)"/>
    <property type="match status" value="1"/>
</dbReference>
<dbReference type="SUPFAM" id="SSF48065">
    <property type="entry name" value="DBL homology domain (DH-domain)"/>
    <property type="match status" value="1"/>
</dbReference>
<dbReference type="Gene3D" id="1.20.58.60">
    <property type="match status" value="1"/>
</dbReference>
<evidence type="ECO:0008006" key="7">
    <source>
        <dbReference type="Google" id="ProtNLM"/>
    </source>
</evidence>
<dbReference type="Proteomes" id="UP001620645">
    <property type="component" value="Unassembled WGS sequence"/>
</dbReference>
<feature type="compositionally biased region" description="Basic and acidic residues" evidence="2">
    <location>
        <begin position="87"/>
        <end position="106"/>
    </location>
</feature>
<dbReference type="Pfam" id="PF22697">
    <property type="entry name" value="SOS1_NGEF_PH"/>
    <property type="match status" value="1"/>
</dbReference>
<feature type="compositionally biased region" description="Basic and acidic residues" evidence="2">
    <location>
        <begin position="923"/>
        <end position="933"/>
    </location>
</feature>
<evidence type="ECO:0000256" key="1">
    <source>
        <dbReference type="ARBA" id="ARBA00022658"/>
    </source>
</evidence>
<feature type="region of interest" description="Disordered" evidence="2">
    <location>
        <begin position="34"/>
        <end position="146"/>
    </location>
</feature>
<feature type="region of interest" description="Disordered" evidence="2">
    <location>
        <begin position="901"/>
        <end position="936"/>
    </location>
</feature>
<dbReference type="InterPro" id="IPR001251">
    <property type="entry name" value="CRAL-TRIO_dom"/>
</dbReference>
<dbReference type="SUPFAM" id="SSF50729">
    <property type="entry name" value="PH domain-like"/>
    <property type="match status" value="1"/>
</dbReference>
<dbReference type="PANTHER" id="PTHR22826">
    <property type="entry name" value="RHO GUANINE EXCHANGE FACTOR-RELATED"/>
    <property type="match status" value="1"/>
</dbReference>
<reference evidence="5 6" key="1">
    <citation type="submission" date="2024-10" db="EMBL/GenBank/DDBJ databases">
        <authorList>
            <person name="Kim D."/>
        </authorList>
    </citation>
    <scope>NUCLEOTIDE SEQUENCE [LARGE SCALE GENOMIC DNA]</scope>
    <source>
        <strain evidence="5">Taebaek</strain>
    </source>
</reference>
<dbReference type="SUPFAM" id="SSF46966">
    <property type="entry name" value="Spectrin repeat"/>
    <property type="match status" value="1"/>
</dbReference>
<dbReference type="Pfam" id="PF00621">
    <property type="entry name" value="RhoGEF"/>
    <property type="match status" value="1"/>
</dbReference>
<name>A0ABD2KKU9_HETSC</name>
<accession>A0ABD2KKU9</accession>
<dbReference type="PROSITE" id="PS50003">
    <property type="entry name" value="PH_DOMAIN"/>
    <property type="match status" value="1"/>
</dbReference>
<comment type="caution">
    <text evidence="5">The sequence shown here is derived from an EMBL/GenBank/DDBJ whole genome shotgun (WGS) entry which is preliminary data.</text>
</comment>
<feature type="compositionally biased region" description="Gly residues" evidence="2">
    <location>
        <begin position="73"/>
        <end position="86"/>
    </location>
</feature>
<dbReference type="SMART" id="SM00233">
    <property type="entry name" value="PH"/>
    <property type="match status" value="1"/>
</dbReference>
<dbReference type="InterPro" id="IPR036865">
    <property type="entry name" value="CRAL-TRIO_dom_sf"/>
</dbReference>
<dbReference type="PROSITE" id="PS50010">
    <property type="entry name" value="DH_2"/>
    <property type="match status" value="1"/>
</dbReference>
<dbReference type="InterPro" id="IPR055251">
    <property type="entry name" value="SOS1_NGEF_PH"/>
</dbReference>
<keyword evidence="1" id="KW-0344">Guanine-nucleotide releasing factor</keyword>
<feature type="compositionally biased region" description="Low complexity" evidence="2">
    <location>
        <begin position="1409"/>
        <end position="1421"/>
    </location>
</feature>
<keyword evidence="6" id="KW-1185">Reference proteome</keyword>
<feature type="domain" description="PH" evidence="3">
    <location>
        <begin position="1244"/>
        <end position="1345"/>
    </location>
</feature>
<dbReference type="InterPro" id="IPR000219">
    <property type="entry name" value="DH_dom"/>
</dbReference>
<dbReference type="InterPro" id="IPR001849">
    <property type="entry name" value="PH_domain"/>
</dbReference>